<dbReference type="Proteomes" id="UP000488299">
    <property type="component" value="Unassembled WGS sequence"/>
</dbReference>
<accession>A0A7J5TV38</accession>
<reference evidence="2 3" key="1">
    <citation type="submission" date="2019-10" db="EMBL/GenBank/DDBJ databases">
        <title>Rudanella paleaurantiibacter sp. nov., isolated from sludge.</title>
        <authorList>
            <person name="Xu S.Q."/>
        </authorList>
    </citation>
    <scope>NUCLEOTIDE SEQUENCE [LARGE SCALE GENOMIC DNA]</scope>
    <source>
        <strain evidence="2 3">HX-22-17</strain>
    </source>
</reference>
<dbReference type="RefSeq" id="WP_152125960.1">
    <property type="nucleotide sequence ID" value="NZ_WELI01000009.1"/>
</dbReference>
<dbReference type="AlphaFoldDB" id="A0A7J5TV38"/>
<dbReference type="EMBL" id="WELI01000009">
    <property type="protein sequence ID" value="KAB7728009.1"/>
    <property type="molecule type" value="Genomic_DNA"/>
</dbReference>
<gene>
    <name evidence="2" type="ORF">F5984_19840</name>
</gene>
<evidence type="ECO:0000313" key="3">
    <source>
        <dbReference type="Proteomes" id="UP000488299"/>
    </source>
</evidence>
<keyword evidence="3" id="KW-1185">Reference proteome</keyword>
<comment type="caution">
    <text evidence="2">The sequence shown here is derived from an EMBL/GenBank/DDBJ whole genome shotgun (WGS) entry which is preliminary data.</text>
</comment>
<protein>
    <submittedName>
        <fullName evidence="2">Uncharacterized protein</fullName>
    </submittedName>
</protein>
<evidence type="ECO:0000313" key="2">
    <source>
        <dbReference type="EMBL" id="KAB7728009.1"/>
    </source>
</evidence>
<evidence type="ECO:0000256" key="1">
    <source>
        <dbReference type="SAM" id="MobiDB-lite"/>
    </source>
</evidence>
<sequence length="317" mass="33648">MAADPTEIKGLIDSNLPDNTQRDNKAGVVRTLLKLVVDWVTLAVNTNLGTWFKVGGGVAGANTDAAYRTGTTIFGRATDDGTGAKLQAEGGASIRGALNSWGRTIANTFTPNGNAMSALDPAAYEGLLINGSNGGPTYMAFHRPGQVIQYLGVDTDNKLKFRDYVTTYVGDVHVNGLTAVIRTIGTQAKRKLVFYQAADNDHQFFGIGMISSQMVYQVPTTVDAHVFMCGSSPATSAELMRIVGTGAILMGTSTNNNTDRLQVEGSISQGWRTKAGWPTSAEIGLNKAVIYKDSSSGELRLWANDGGTRKSILLSAT</sequence>
<feature type="region of interest" description="Disordered" evidence="1">
    <location>
        <begin position="1"/>
        <end position="20"/>
    </location>
</feature>
<organism evidence="2 3">
    <name type="scientific">Rudanella paleaurantiibacter</name>
    <dbReference type="NCBI Taxonomy" id="2614655"/>
    <lineage>
        <taxon>Bacteria</taxon>
        <taxon>Pseudomonadati</taxon>
        <taxon>Bacteroidota</taxon>
        <taxon>Cytophagia</taxon>
        <taxon>Cytophagales</taxon>
        <taxon>Cytophagaceae</taxon>
        <taxon>Rudanella</taxon>
    </lineage>
</organism>
<proteinExistence type="predicted"/>
<name>A0A7J5TV38_9BACT</name>